<proteinExistence type="predicted"/>
<feature type="region of interest" description="Disordered" evidence="1">
    <location>
        <begin position="492"/>
        <end position="526"/>
    </location>
</feature>
<feature type="region of interest" description="Disordered" evidence="1">
    <location>
        <begin position="431"/>
        <end position="461"/>
    </location>
</feature>
<gene>
    <name evidence="4" type="ORF">BSL78_17091</name>
</gene>
<feature type="region of interest" description="Disordered" evidence="1">
    <location>
        <begin position="247"/>
        <end position="286"/>
    </location>
</feature>
<feature type="transmembrane region" description="Helical" evidence="2">
    <location>
        <begin position="539"/>
        <end position="564"/>
    </location>
</feature>
<accession>A0A2G8KDI8</accession>
<feature type="compositionally biased region" description="Basic and acidic residues" evidence="1">
    <location>
        <begin position="154"/>
        <end position="163"/>
    </location>
</feature>
<dbReference type="OrthoDB" id="120976at2759"/>
<evidence type="ECO:0000256" key="2">
    <source>
        <dbReference type="SAM" id="Phobius"/>
    </source>
</evidence>
<reference evidence="4 5" key="1">
    <citation type="journal article" date="2017" name="PLoS Biol.">
        <title>The sea cucumber genome provides insights into morphological evolution and visceral regeneration.</title>
        <authorList>
            <person name="Zhang X."/>
            <person name="Sun L."/>
            <person name="Yuan J."/>
            <person name="Sun Y."/>
            <person name="Gao Y."/>
            <person name="Zhang L."/>
            <person name="Li S."/>
            <person name="Dai H."/>
            <person name="Hamel J.F."/>
            <person name="Liu C."/>
            <person name="Yu Y."/>
            <person name="Liu S."/>
            <person name="Lin W."/>
            <person name="Guo K."/>
            <person name="Jin S."/>
            <person name="Xu P."/>
            <person name="Storey K.B."/>
            <person name="Huan P."/>
            <person name="Zhang T."/>
            <person name="Zhou Y."/>
            <person name="Zhang J."/>
            <person name="Lin C."/>
            <person name="Li X."/>
            <person name="Xing L."/>
            <person name="Huo D."/>
            <person name="Sun M."/>
            <person name="Wang L."/>
            <person name="Mercier A."/>
            <person name="Li F."/>
            <person name="Yang H."/>
            <person name="Xiang J."/>
        </authorList>
    </citation>
    <scope>NUCLEOTIDE SEQUENCE [LARGE SCALE GENOMIC DNA]</scope>
    <source>
        <strain evidence="4">Shaxun</strain>
        <tissue evidence="4">Muscle</tissue>
    </source>
</reference>
<evidence type="ECO:0000313" key="5">
    <source>
        <dbReference type="Proteomes" id="UP000230750"/>
    </source>
</evidence>
<dbReference type="InterPro" id="IPR003599">
    <property type="entry name" value="Ig_sub"/>
</dbReference>
<dbReference type="STRING" id="307972.A0A2G8KDI8"/>
<dbReference type="InterPro" id="IPR013106">
    <property type="entry name" value="Ig_V-set"/>
</dbReference>
<dbReference type="InterPro" id="IPR036179">
    <property type="entry name" value="Ig-like_dom_sf"/>
</dbReference>
<dbReference type="AlphaFoldDB" id="A0A2G8KDI8"/>
<dbReference type="Pfam" id="PF05729">
    <property type="entry name" value="NACHT"/>
    <property type="match status" value="1"/>
</dbReference>
<feature type="compositionally biased region" description="Polar residues" evidence="1">
    <location>
        <begin position="139"/>
        <end position="153"/>
    </location>
</feature>
<keyword evidence="5" id="KW-1185">Reference proteome</keyword>
<keyword evidence="2" id="KW-0812">Transmembrane</keyword>
<keyword evidence="2" id="KW-1133">Transmembrane helix</keyword>
<dbReference type="Pfam" id="PF07686">
    <property type="entry name" value="V-set"/>
    <property type="match status" value="1"/>
</dbReference>
<sequence length="831" mass="90368">MVGIVLTKSLAFYIVGNETETLLTCAPEQILILGSDCTVYCTVHNSFQELSWYSNSTHDQLILKYKDSVQTEPGVSSGKFDIHKNGSLIIRNVSLEDEHVFGIVVLFESGQTEEADINVIVIASQEDVRLSESLKSTHAVQTTSTAGHVTTRTSDVEESKRESSVSPKVIPEGTDITNTALATNVNFLNYTEVVLTNFEDLSSTDEIVTKPSYSTTKDVTVPDLTSADKLHPSESDVSLTTHLVTPVDDLAGSTKPPSSTTKDVTVPDLTSANKLHPSESDVSLTTHLVTPVDDLAGSTKPPSLKTTDVTVPDLTSANKLHPSESDVSLTTHLVTPVDDLAGSTKPPSSTTKDVTVPDLTSANKLHPSESDVSLTTHLVTHVDDLAGSTKPPSLTTKDVTVPYQTSADKLHPSESHVSLTTHLVTPIDDVAGATKPPSSTTKDVTVPDQTSANKLHPSESGVSLTTHLVTPVDDPTGAKDKANDNLVGVSSENMRSAETSKTMPGTHENLISGSDNTTQPTPSLASQEVTSGNPIVSKLLSILLISLGVLFLIFVYISVCTKLVRRRKKKARIRRIATEEELELLATNETMLKKTFLQELKTSYQTLYEDHHSIAYVKNHVVQNVFVENGIEKLNDYGENWERVSSYHEIFKTTGEKNLTMLTGDSGYGKTTLSLQAACDWSTKNPSSPLKDIEIVILLRMGFPSKNISLYEAIKLYVLDRDTTLTECDIRDILNNSSSLMFILDGLNECGDIHRHSGGLCDISKLMSQQILPESFVVATTTSRNNIFSNFDNAKSSRTYRLTGSHDAGRLAYVNEYIVEKQGSTESIIEM</sequence>
<dbReference type="PANTHER" id="PTHR46844">
    <property type="entry name" value="SLR5058 PROTEIN"/>
    <property type="match status" value="1"/>
</dbReference>
<dbReference type="InterPro" id="IPR013783">
    <property type="entry name" value="Ig-like_fold"/>
</dbReference>
<dbReference type="PANTHER" id="PTHR46844:SF1">
    <property type="entry name" value="SLR5058 PROTEIN"/>
    <property type="match status" value="1"/>
</dbReference>
<dbReference type="Proteomes" id="UP000230750">
    <property type="component" value="Unassembled WGS sequence"/>
</dbReference>
<dbReference type="InterPro" id="IPR027417">
    <property type="entry name" value="P-loop_NTPase"/>
</dbReference>
<feature type="region of interest" description="Disordered" evidence="1">
    <location>
        <begin position="338"/>
        <end position="370"/>
    </location>
</feature>
<feature type="compositionally biased region" description="Polar residues" evidence="1">
    <location>
        <begin position="255"/>
        <end position="273"/>
    </location>
</feature>
<dbReference type="InterPro" id="IPR007111">
    <property type="entry name" value="NACHT_NTPase"/>
</dbReference>
<feature type="domain" description="Immunoglobulin" evidence="3">
    <location>
        <begin position="26"/>
        <end position="122"/>
    </location>
</feature>
<organism evidence="4 5">
    <name type="scientific">Stichopus japonicus</name>
    <name type="common">Sea cucumber</name>
    <dbReference type="NCBI Taxonomy" id="307972"/>
    <lineage>
        <taxon>Eukaryota</taxon>
        <taxon>Metazoa</taxon>
        <taxon>Echinodermata</taxon>
        <taxon>Eleutherozoa</taxon>
        <taxon>Echinozoa</taxon>
        <taxon>Holothuroidea</taxon>
        <taxon>Aspidochirotacea</taxon>
        <taxon>Aspidochirotida</taxon>
        <taxon>Stichopodidae</taxon>
        <taxon>Apostichopus</taxon>
    </lineage>
</organism>
<evidence type="ECO:0000259" key="3">
    <source>
        <dbReference type="SMART" id="SM00409"/>
    </source>
</evidence>
<feature type="compositionally biased region" description="Polar residues" evidence="1">
    <location>
        <begin position="436"/>
        <end position="453"/>
    </location>
</feature>
<feature type="region of interest" description="Disordered" evidence="1">
    <location>
        <begin position="139"/>
        <end position="171"/>
    </location>
</feature>
<feature type="compositionally biased region" description="Polar residues" evidence="1">
    <location>
        <begin position="345"/>
        <end position="363"/>
    </location>
</feature>
<name>A0A2G8KDI8_STIJA</name>
<dbReference type="Gene3D" id="3.40.50.300">
    <property type="entry name" value="P-loop containing nucleotide triphosphate hydrolases"/>
    <property type="match status" value="1"/>
</dbReference>
<evidence type="ECO:0000313" key="4">
    <source>
        <dbReference type="EMBL" id="PIK46050.1"/>
    </source>
</evidence>
<dbReference type="SMART" id="SM00409">
    <property type="entry name" value="IG"/>
    <property type="match status" value="1"/>
</dbReference>
<evidence type="ECO:0000256" key="1">
    <source>
        <dbReference type="SAM" id="MobiDB-lite"/>
    </source>
</evidence>
<dbReference type="Gene3D" id="2.60.40.10">
    <property type="entry name" value="Immunoglobulins"/>
    <property type="match status" value="1"/>
</dbReference>
<dbReference type="SUPFAM" id="SSF48726">
    <property type="entry name" value="Immunoglobulin"/>
    <property type="match status" value="1"/>
</dbReference>
<keyword evidence="2" id="KW-0472">Membrane</keyword>
<dbReference type="EMBL" id="MRZV01000669">
    <property type="protein sequence ID" value="PIK46050.1"/>
    <property type="molecule type" value="Genomic_DNA"/>
</dbReference>
<comment type="caution">
    <text evidence="4">The sequence shown here is derived from an EMBL/GenBank/DDBJ whole genome shotgun (WGS) entry which is preliminary data.</text>
</comment>
<protein>
    <recommendedName>
        <fullName evidence="3">Immunoglobulin domain-containing protein</fullName>
    </recommendedName>
</protein>